<dbReference type="Proteomes" id="UP000663814">
    <property type="component" value="Unassembled WGS sequence"/>
</dbReference>
<protein>
    <submittedName>
        <fullName evidence="2">M48 family metallopeptidase</fullName>
    </submittedName>
</protein>
<comment type="caution">
    <text evidence="2">The sequence shown here is derived from an EMBL/GenBank/DDBJ whole genome shotgun (WGS) entry which is preliminary data.</text>
</comment>
<evidence type="ECO:0000313" key="3">
    <source>
        <dbReference type="Proteomes" id="UP000663814"/>
    </source>
</evidence>
<organism evidence="2 3">
    <name type="scientific">Rheinheimera maricola</name>
    <dbReference type="NCBI Taxonomy" id="2793282"/>
    <lineage>
        <taxon>Bacteria</taxon>
        <taxon>Pseudomonadati</taxon>
        <taxon>Pseudomonadota</taxon>
        <taxon>Gammaproteobacteria</taxon>
        <taxon>Chromatiales</taxon>
        <taxon>Chromatiaceae</taxon>
        <taxon>Rheinheimera</taxon>
    </lineage>
</organism>
<sequence>MPAVVVKAEHFNYCVYFSAKRRSIALQVKQGQLSVRAPLGCSLLDVEALVVSKQSWVLKHLQHNKSQIAPDWLMLQQLPYLGDTLMVSILSGKRQWVEMSGNQIYLWVSNKCKADDMTKKAAELARKWYQQQAHIWFVERVSYWQQLMNLYPGVMVVGNWKTKWGYCKSDAEVGFNWRLLMGPAWVADYVVIHELAHLKHLNHSREFWRLVEQYCPQRRLAIEWLKQNQYWMTI</sequence>
<proteinExistence type="predicted"/>
<gene>
    <name evidence="2" type="ORF">I4W93_018350</name>
</gene>
<dbReference type="InterPro" id="IPR053136">
    <property type="entry name" value="UTP_pyrophosphatase-like"/>
</dbReference>
<reference evidence="2 3" key="2">
    <citation type="submission" date="2021-08" db="EMBL/GenBank/DDBJ databases">
        <title>Rheinheimera aquimaris sp. nov., isolated from seawater of the East Sea in Korea.</title>
        <authorList>
            <person name="Kim K.H."/>
            <person name="Wenting R."/>
            <person name="Kim K.R."/>
            <person name="Jeon C.O."/>
        </authorList>
    </citation>
    <scope>NUCLEOTIDE SEQUENCE [LARGE SCALE GENOMIC DNA]</scope>
    <source>
        <strain evidence="2 3">MA-13</strain>
    </source>
</reference>
<dbReference type="CDD" id="cd07344">
    <property type="entry name" value="M48_yhfN_like"/>
    <property type="match status" value="1"/>
</dbReference>
<dbReference type="InterPro" id="IPR002725">
    <property type="entry name" value="YgjP-like_metallopeptidase"/>
</dbReference>
<dbReference type="PANTHER" id="PTHR30399:SF1">
    <property type="entry name" value="UTP PYROPHOSPHATASE"/>
    <property type="match status" value="1"/>
</dbReference>
<dbReference type="Pfam" id="PF01863">
    <property type="entry name" value="YgjP-like"/>
    <property type="match status" value="1"/>
</dbReference>
<evidence type="ECO:0000313" key="2">
    <source>
        <dbReference type="EMBL" id="MBZ9613558.1"/>
    </source>
</evidence>
<dbReference type="EMBL" id="JAERPS020000008">
    <property type="protein sequence ID" value="MBZ9613558.1"/>
    <property type="molecule type" value="Genomic_DNA"/>
</dbReference>
<dbReference type="RefSeq" id="WP_205312924.1">
    <property type="nucleotide sequence ID" value="NZ_JAERPS020000008.1"/>
</dbReference>
<dbReference type="PANTHER" id="PTHR30399">
    <property type="entry name" value="UNCHARACTERIZED PROTEIN YGJP"/>
    <property type="match status" value="1"/>
</dbReference>
<keyword evidence="3" id="KW-1185">Reference proteome</keyword>
<name>A0ABS7XFX7_9GAMM</name>
<evidence type="ECO:0000259" key="1">
    <source>
        <dbReference type="Pfam" id="PF01863"/>
    </source>
</evidence>
<dbReference type="Gene3D" id="3.30.2010.10">
    <property type="entry name" value="Metalloproteases ('zincins'), catalytic domain"/>
    <property type="match status" value="1"/>
</dbReference>
<accession>A0ABS7XFX7</accession>
<feature type="domain" description="YgjP-like metallopeptidase" evidence="1">
    <location>
        <begin position="22"/>
        <end position="228"/>
    </location>
</feature>
<reference evidence="2 3" key="1">
    <citation type="submission" date="2020-12" db="EMBL/GenBank/DDBJ databases">
        <authorList>
            <person name="Ruan W."/>
            <person name="Khan S.A."/>
            <person name="Jeon C.O."/>
        </authorList>
    </citation>
    <scope>NUCLEOTIDE SEQUENCE [LARGE SCALE GENOMIC DNA]</scope>
    <source>
        <strain evidence="2 3">MA-13</strain>
    </source>
</reference>